<keyword evidence="1" id="KW-0175">Coiled coil</keyword>
<proteinExistence type="predicted"/>
<gene>
    <name evidence="3" type="ORF">LY90DRAFT_703860</name>
</gene>
<feature type="region of interest" description="Disordered" evidence="2">
    <location>
        <begin position="839"/>
        <end position="878"/>
    </location>
</feature>
<keyword evidence="4" id="KW-1185">Reference proteome</keyword>
<dbReference type="STRING" id="1754190.A0A1Y2C5V8"/>
<feature type="compositionally biased region" description="Low complexity" evidence="2">
    <location>
        <begin position="1259"/>
        <end position="1270"/>
    </location>
</feature>
<feature type="compositionally biased region" description="Basic and acidic residues" evidence="2">
    <location>
        <begin position="977"/>
        <end position="991"/>
    </location>
</feature>
<feature type="coiled-coil region" evidence="1">
    <location>
        <begin position="1174"/>
        <end position="1201"/>
    </location>
</feature>
<sequence>MNVGYYSIDNTETNDNIPTTDYSTTYNVINRFQSVLSNPKIPISKNSIQWEDISNVVVDIKGNTYYLLKVDYKNTSYLKIIVVSVDGKILVQQDIDHEFKKLDLTQRNLLHLLGRDRNIVAVIINDNHQLYRFYYALHTSENNVSGLEIKPIQLNNIKREIKDSYIAIDTNSIPYEPRLSAQGSGFYALIQPTKDSSLPTGYPCLLNIQVNNAQVKENCHPVMNKDVYQFLPSLKAKSESEDGKSDVDNDIDFDFATDYNVFSGPLNATVEEPSVLNYLGSNVKIQRFDWSKPDFYYATDDGIGYYKRKKEALKSSVEWQIQSKDLPANYTSMNMEFIAYSGREKHLFTCMRENVQGENGHLAIIDTDDRKLYEDNSIPCTKGSLVLLADKSFVSTTKDGVNFYSYDSHFNIKKVKTIPAVAGSFVSAPVIFNHRLYANGNVFCNDTLSPDIFNGNVFQDVKGEGLFGGDSLLKPVVIGLGVLILLALLVSLLFITKRKKNGKGESIASNTTTAPTRKASDSYKENYTEEDEDYENDLHLNVGVRNNRYSHNTLNSKQSFGSKHTINSHISQRSLINKKKNGEPNDANDIVHSSNEALLNSQEELNNPHLNDVEDNNDEHRQNYLRNYPSHEPMGGYIQSISPIEEEIYQLSKKGSGQYTSNSDTNDSSEYHDVMDYSEYQDDYELYNNANTNKTNNTNNTTNGDNNNYSDNNKNYDIQIKNTSDYGYLKEINNTTLINSSSHQLLLSPSNTVEATFVATDKLSPAHKNLEESMNEIEIIPPSDIAYSRNGKTSSSTINDKNQNKSNGPEVKAGLVKTQNLPTPHPQQVVIVNEMLTTTGGDSDRLYEDASLRKTGTEKEIKETDSKSEKSEKSSRKSLSYLASLTNPFLYKLKMGHNKNENTSEKSSGNTPKQSYHSDSPNTIFSGKTVKASSTSTSNINSKSKESTNIEDDNPDLNLNGYQKTVNGENLKTPVESVHDDNQPEENDKRQSLQSLQSSSTISTVKDKFNKSSSGEETESSSNINDKLPPTVSGTVVGIVGASAIAGSSSAIIGNKDRYKGHKGNRKEEEDKENYVIPDFPDNNIKSVYKNPLLNKQSKSSLMSVDPLKIDSDTFKERPHLNDLSFNEDGIGIGNGPGNGIGIDIPPPPEFNPKKILTSDKSSDFSFRTSRSNNSNYSERLQDIKHQYRQFQNNLHNQNNKNSNESSDQTSFLSISNASSVSHRFEDLHLDQEPIVIPPLPASMKRNNNNNIFAFPNRSGSKSSTKTGSTSFYSASSDVFTGDKENASKRFNNILTDQLSAYTSSNHDELSDIVANTSISSYTDQSSNDNASNFSFHSCLPSATSTSSSRNVFGRKRDSDQFTNLSSPNTFYSIKSAQYTSQSLPSGVVPGGGNVTNGHGNGNGISSPAMSSPIMNHHDSIKSNISFQSAFEDKSFISNAASVSSQITNPFLRDSITSSISTSSYGSPLAQLNFNENDSFLSATESFHTIKTNNDHDPVIMNTTSTSLPHSSVLSRNTTATTTNNNAQQNFGDAISFKSATGSFHTIKTNDNNNNNNNTMGNSQFALQNDSDISSFVSATGSFHTVKSTNIPAPPKKEFQVTTSNPLVSIPGDDASSFMSAAESFHTVKNTTIPVPAAKEFEVVNSAGTHSSNANVVAQNFGDDTSSFMSAESFQTIKTNQTQATDATTTSTFKSALPNYNPFKN</sequence>
<feature type="compositionally biased region" description="Polar residues" evidence="2">
    <location>
        <begin position="905"/>
        <end position="926"/>
    </location>
</feature>
<feature type="compositionally biased region" description="Basic and acidic residues" evidence="2">
    <location>
        <begin position="842"/>
        <end position="875"/>
    </location>
</feature>
<evidence type="ECO:0000256" key="1">
    <source>
        <dbReference type="SAM" id="Coils"/>
    </source>
</evidence>
<dbReference type="EMBL" id="MCOG01000120">
    <property type="protein sequence ID" value="ORY42421.1"/>
    <property type="molecule type" value="Genomic_DNA"/>
</dbReference>
<feature type="compositionally biased region" description="Polar residues" evidence="2">
    <location>
        <begin position="960"/>
        <end position="970"/>
    </location>
</feature>
<reference evidence="3 4" key="1">
    <citation type="submission" date="2016-08" db="EMBL/GenBank/DDBJ databases">
        <title>A Parts List for Fungal Cellulosomes Revealed by Comparative Genomics.</title>
        <authorList>
            <consortium name="DOE Joint Genome Institute"/>
            <person name="Haitjema C.H."/>
            <person name="Gilmore S.P."/>
            <person name="Henske J.K."/>
            <person name="Solomon K.V."/>
            <person name="De Groot R."/>
            <person name="Kuo A."/>
            <person name="Mondo S.J."/>
            <person name="Salamov A.A."/>
            <person name="Labutti K."/>
            <person name="Zhao Z."/>
            <person name="Chiniquy J."/>
            <person name="Barry K."/>
            <person name="Brewer H.M."/>
            <person name="Purvine S.O."/>
            <person name="Wright A.T."/>
            <person name="Boxma B."/>
            <person name="Van Alen T."/>
            <person name="Hackstein J.H."/>
            <person name="Baker S.E."/>
            <person name="Grigoriev I.V."/>
            <person name="O'Malley M.A."/>
        </authorList>
    </citation>
    <scope>NUCLEOTIDE SEQUENCE [LARGE SCALE GENOMIC DNA]</scope>
    <source>
        <strain evidence="3 4">G1</strain>
    </source>
</reference>
<comment type="caution">
    <text evidence="3">The sequence shown here is derived from an EMBL/GenBank/DDBJ whole genome shotgun (WGS) entry which is preliminary data.</text>
</comment>
<accession>A0A1Y2C5V8</accession>
<feature type="region of interest" description="Disordered" evidence="2">
    <location>
        <begin position="785"/>
        <end position="810"/>
    </location>
</feature>
<name>A0A1Y2C5V8_9FUNG</name>
<dbReference type="Proteomes" id="UP000193920">
    <property type="component" value="Unassembled WGS sequence"/>
</dbReference>
<feature type="region of interest" description="Disordered" evidence="2">
    <location>
        <begin position="689"/>
        <end position="716"/>
    </location>
</feature>
<feature type="region of interest" description="Disordered" evidence="2">
    <location>
        <begin position="1341"/>
        <end position="1361"/>
    </location>
</feature>
<evidence type="ECO:0000313" key="3">
    <source>
        <dbReference type="EMBL" id="ORY42421.1"/>
    </source>
</evidence>
<organism evidence="3 4">
    <name type="scientific">Neocallimastix californiae</name>
    <dbReference type="NCBI Taxonomy" id="1754190"/>
    <lineage>
        <taxon>Eukaryota</taxon>
        <taxon>Fungi</taxon>
        <taxon>Fungi incertae sedis</taxon>
        <taxon>Chytridiomycota</taxon>
        <taxon>Chytridiomycota incertae sedis</taxon>
        <taxon>Neocallimastigomycetes</taxon>
        <taxon>Neocallimastigales</taxon>
        <taxon>Neocallimastigaceae</taxon>
        <taxon>Neocallimastix</taxon>
    </lineage>
</organism>
<protein>
    <submittedName>
        <fullName evidence="3">Uncharacterized protein</fullName>
    </submittedName>
</protein>
<evidence type="ECO:0000256" key="2">
    <source>
        <dbReference type="SAM" id="MobiDB-lite"/>
    </source>
</evidence>
<feature type="region of interest" description="Disordered" evidence="2">
    <location>
        <begin position="503"/>
        <end position="534"/>
    </location>
</feature>
<feature type="compositionally biased region" description="Basic and acidic residues" evidence="2">
    <location>
        <begin position="518"/>
        <end position="527"/>
    </location>
</feature>
<evidence type="ECO:0000313" key="4">
    <source>
        <dbReference type="Proteomes" id="UP000193920"/>
    </source>
</evidence>
<feature type="compositionally biased region" description="Low complexity" evidence="2">
    <location>
        <begin position="931"/>
        <end position="942"/>
    </location>
</feature>
<feature type="region of interest" description="Disordered" evidence="2">
    <location>
        <begin position="1248"/>
        <end position="1270"/>
    </location>
</feature>
<feature type="region of interest" description="Disordered" evidence="2">
    <location>
        <begin position="899"/>
        <end position="1032"/>
    </location>
</feature>
<feature type="compositionally biased region" description="Polar residues" evidence="2">
    <location>
        <begin position="790"/>
        <end position="807"/>
    </location>
</feature>